<dbReference type="Proteomes" id="UP000824120">
    <property type="component" value="Chromosome 2"/>
</dbReference>
<comment type="caution">
    <text evidence="2">The sequence shown here is derived from an EMBL/GenBank/DDBJ whole genome shotgun (WGS) entry which is preliminary data.</text>
</comment>
<dbReference type="InterPro" id="IPR055357">
    <property type="entry name" value="LRR_At1g61320_AtMIF1"/>
</dbReference>
<evidence type="ECO:0000259" key="1">
    <source>
        <dbReference type="Pfam" id="PF23622"/>
    </source>
</evidence>
<reference evidence="2 3" key="1">
    <citation type="submission" date="2020-09" db="EMBL/GenBank/DDBJ databases">
        <title>De no assembly of potato wild relative species, Solanum commersonii.</title>
        <authorList>
            <person name="Cho K."/>
        </authorList>
    </citation>
    <scope>NUCLEOTIDE SEQUENCE [LARGE SCALE GENOMIC DNA]</scope>
    <source>
        <strain evidence="2">LZ3.2</strain>
        <tissue evidence="2">Leaf</tissue>
    </source>
</reference>
<keyword evidence="3" id="KW-1185">Reference proteome</keyword>
<name>A0A9J6A6Q3_SOLCO</name>
<gene>
    <name evidence="2" type="ORF">H5410_005274</name>
</gene>
<dbReference type="EMBL" id="JACXVP010000002">
    <property type="protein sequence ID" value="KAG5620056.1"/>
    <property type="molecule type" value="Genomic_DNA"/>
</dbReference>
<dbReference type="InterPro" id="IPR050232">
    <property type="entry name" value="FBL13/AtMIF1-like"/>
</dbReference>
<feature type="non-terminal residue" evidence="2">
    <location>
        <position position="409"/>
    </location>
</feature>
<organism evidence="2 3">
    <name type="scientific">Solanum commersonii</name>
    <name type="common">Commerson's wild potato</name>
    <name type="synonym">Commerson's nightshade</name>
    <dbReference type="NCBI Taxonomy" id="4109"/>
    <lineage>
        <taxon>Eukaryota</taxon>
        <taxon>Viridiplantae</taxon>
        <taxon>Streptophyta</taxon>
        <taxon>Embryophyta</taxon>
        <taxon>Tracheophyta</taxon>
        <taxon>Spermatophyta</taxon>
        <taxon>Magnoliopsida</taxon>
        <taxon>eudicotyledons</taxon>
        <taxon>Gunneridae</taxon>
        <taxon>Pentapetalae</taxon>
        <taxon>asterids</taxon>
        <taxon>lamiids</taxon>
        <taxon>Solanales</taxon>
        <taxon>Solanaceae</taxon>
        <taxon>Solanoideae</taxon>
        <taxon>Solaneae</taxon>
        <taxon>Solanum</taxon>
    </lineage>
</organism>
<dbReference type="PANTHER" id="PTHR31900">
    <property type="entry name" value="F-BOX/RNI SUPERFAMILY PROTEIN-RELATED"/>
    <property type="match status" value="1"/>
</dbReference>
<evidence type="ECO:0000313" key="3">
    <source>
        <dbReference type="Proteomes" id="UP000824120"/>
    </source>
</evidence>
<sequence length="409" mass="46972">MSNQDQFSGSCGDNGNSESLLIENSPLKKAKIEIECEDIDNIDRISQLPEALIGYGRSNSSTVHKFISLTDNVLPLLSCSTIKRFSLNFVFRYDDGVSYFPKIDKWLEFAMNKKVEDLLLNICYIVDPTEHDKPYSLQEVLCNSSSILKLNCENCRILEDCVLNWTSLKSSTLENLFLHDEHIKQIMSNCPQLKSLKLQEFCGFNRLHMTSPKCRRLHLIHHDHPCGDRYSFEGDICCFEIVAPHIEHLTISGVFNHTKIKLGDLLSLKQANLDLICDEFNEMDEHIVKDLLVSVPCANELILSSWFIKVISNLMLEEEDVSLSLLECRWLTITFVFQNFCSPTRQPLKVDSRGTCLPTNLSLRPKKKVLVFQQFLKFLLEHAINLEKLVIVLEHKECNRCSTNTSYDE</sequence>
<proteinExistence type="predicted"/>
<protein>
    <recommendedName>
        <fullName evidence="1">At1g61320/AtMIF1 LRR domain-containing protein</fullName>
    </recommendedName>
</protein>
<accession>A0A9J6A6Q3</accession>
<dbReference type="AlphaFoldDB" id="A0A9J6A6Q3"/>
<feature type="domain" description="At1g61320/AtMIF1 LRR" evidence="1">
    <location>
        <begin position="78"/>
        <end position="306"/>
    </location>
</feature>
<dbReference type="OrthoDB" id="1300531at2759"/>
<evidence type="ECO:0000313" key="2">
    <source>
        <dbReference type="EMBL" id="KAG5620056.1"/>
    </source>
</evidence>
<dbReference type="Pfam" id="PF23622">
    <property type="entry name" value="LRR_At1g61320_AtMIF1"/>
    <property type="match status" value="1"/>
</dbReference>
<dbReference type="PANTHER" id="PTHR31900:SF32">
    <property type="entry name" value="F-BOX_RNI_FBD-LIKE DOMAIN PROTEIN"/>
    <property type="match status" value="1"/>
</dbReference>